<feature type="compositionally biased region" description="Basic and acidic residues" evidence="4">
    <location>
        <begin position="127"/>
        <end position="139"/>
    </location>
</feature>
<organism evidence="5">
    <name type="scientific">Tanacetum cinerariifolium</name>
    <name type="common">Dalmatian daisy</name>
    <name type="synonym">Chrysanthemum cinerariifolium</name>
    <dbReference type="NCBI Taxonomy" id="118510"/>
    <lineage>
        <taxon>Eukaryota</taxon>
        <taxon>Viridiplantae</taxon>
        <taxon>Streptophyta</taxon>
        <taxon>Embryophyta</taxon>
        <taxon>Tracheophyta</taxon>
        <taxon>Spermatophyta</taxon>
        <taxon>Magnoliopsida</taxon>
        <taxon>eudicotyledons</taxon>
        <taxon>Gunneridae</taxon>
        <taxon>Pentapetalae</taxon>
        <taxon>asterids</taxon>
        <taxon>campanulids</taxon>
        <taxon>Asterales</taxon>
        <taxon>Asteraceae</taxon>
        <taxon>Asteroideae</taxon>
        <taxon>Anthemideae</taxon>
        <taxon>Anthemidinae</taxon>
        <taxon>Tanacetum</taxon>
    </lineage>
</organism>
<dbReference type="EMBL" id="BKCJ010002704">
    <property type="protein sequence ID" value="GEU50371.1"/>
    <property type="molecule type" value="Genomic_DNA"/>
</dbReference>
<dbReference type="AlphaFoldDB" id="A0A6L2KLT0"/>
<evidence type="ECO:0000256" key="2">
    <source>
        <dbReference type="ARBA" id="ARBA00022980"/>
    </source>
</evidence>
<reference evidence="5" key="1">
    <citation type="journal article" date="2019" name="Sci. Rep.">
        <title>Draft genome of Tanacetum cinerariifolium, the natural source of mosquito coil.</title>
        <authorList>
            <person name="Yamashiro T."/>
            <person name="Shiraishi A."/>
            <person name="Satake H."/>
            <person name="Nakayama K."/>
        </authorList>
    </citation>
    <scope>NUCLEOTIDE SEQUENCE</scope>
</reference>
<comment type="similarity">
    <text evidence="1">Belongs to the universal ribosomal protein uL15 family.</text>
</comment>
<dbReference type="PANTHER" id="PTHR11721:SF3">
    <property type="entry name" value="LARGE RIBOSOMAL SUBUNIT PROTEIN UL15"/>
    <property type="match status" value="1"/>
</dbReference>
<comment type="caution">
    <text evidence="5">The sequence shown here is derived from an EMBL/GenBank/DDBJ whole genome shotgun (WGS) entry which is preliminary data.</text>
</comment>
<keyword evidence="3" id="KW-0687">Ribonucleoprotein</keyword>
<proteinExistence type="inferred from homology"/>
<keyword evidence="2 5" id="KW-0689">Ribosomal protein</keyword>
<protein>
    <submittedName>
        <fullName evidence="5">60S ribosomal protein L27a-3-like</fullName>
    </submittedName>
</protein>
<sequence length="161" mass="17908">MVVSESTKSILEGRGNAGGIYHHRILFDKYHPGYFGKVGMRYFHRLKNKFYCPILLRNYHIVSKTLGSKRKPTEEWVGREHIKPPKGGFQSGSATPNKTGKGSVGNTKAVKEELPSDTQPSISVTEVIKKTDHVKDEKKRTKKSGNHNKVEIKGTSSTSAA</sequence>
<gene>
    <name evidence="5" type="ORF">Tci_022349</name>
</gene>
<dbReference type="GO" id="GO:0022625">
    <property type="term" value="C:cytosolic large ribosomal subunit"/>
    <property type="evidence" value="ECO:0007669"/>
    <property type="project" value="TreeGrafter"/>
</dbReference>
<evidence type="ECO:0000256" key="4">
    <source>
        <dbReference type="SAM" id="MobiDB-lite"/>
    </source>
</evidence>
<feature type="region of interest" description="Disordered" evidence="4">
    <location>
        <begin position="70"/>
        <end position="161"/>
    </location>
</feature>
<dbReference type="PANTHER" id="PTHR11721">
    <property type="entry name" value="60S RIBOSOMAL PROTEIN L27A"/>
    <property type="match status" value="1"/>
</dbReference>
<feature type="compositionally biased region" description="Polar residues" evidence="4">
    <location>
        <begin position="91"/>
        <end position="106"/>
    </location>
</feature>
<dbReference type="InterPro" id="IPR036227">
    <property type="entry name" value="Ribosomal_uL15/eL18_sf"/>
</dbReference>
<feature type="compositionally biased region" description="Basic and acidic residues" evidence="4">
    <location>
        <begin position="71"/>
        <end position="83"/>
    </location>
</feature>
<name>A0A6L2KLT0_TANCI</name>
<evidence type="ECO:0000256" key="1">
    <source>
        <dbReference type="ARBA" id="ARBA00007320"/>
    </source>
</evidence>
<evidence type="ECO:0000313" key="5">
    <source>
        <dbReference type="EMBL" id="GEU50371.1"/>
    </source>
</evidence>
<dbReference type="SUPFAM" id="SSF52080">
    <property type="entry name" value="Ribosomal proteins L15p and L18e"/>
    <property type="match status" value="1"/>
</dbReference>
<accession>A0A6L2KLT0</accession>
<evidence type="ECO:0000256" key="3">
    <source>
        <dbReference type="ARBA" id="ARBA00023274"/>
    </source>
</evidence>
<dbReference type="GO" id="GO:0003735">
    <property type="term" value="F:structural constituent of ribosome"/>
    <property type="evidence" value="ECO:0007669"/>
    <property type="project" value="TreeGrafter"/>
</dbReference>